<dbReference type="Pfam" id="PF08706">
    <property type="entry name" value="D5_N"/>
    <property type="match status" value="1"/>
</dbReference>
<organism evidence="6 7">
    <name type="scientific">Cymbomonas tetramitiformis</name>
    <dbReference type="NCBI Taxonomy" id="36881"/>
    <lineage>
        <taxon>Eukaryota</taxon>
        <taxon>Viridiplantae</taxon>
        <taxon>Chlorophyta</taxon>
        <taxon>Pyramimonadophyceae</taxon>
        <taxon>Pyramimonadales</taxon>
        <taxon>Pyramimonadaceae</taxon>
        <taxon>Cymbomonas</taxon>
    </lineage>
</organism>
<gene>
    <name evidence="6" type="ORF">CYMTET_2997</name>
</gene>
<dbReference type="SUPFAM" id="SSF52540">
    <property type="entry name" value="P-loop containing nucleoside triphosphate hydrolases"/>
    <property type="match status" value="1"/>
</dbReference>
<evidence type="ECO:0000256" key="2">
    <source>
        <dbReference type="ARBA" id="ARBA00022801"/>
    </source>
</evidence>
<sequence length="543" mass="62430">MIKWIREACKLRGVQPKSVSQEERKGIRRIIRELANEYDKVKVLYHNIAKEGGVNQTIRSCEKRLKSSISCENNGIPSPVFFFNALDEQDFLIGFDNGVFNLNESRFYETHSVPRSYTVSMSVGYDFTPMNDTLRDYIQEIQTVVYERIFPEECTRRQIEAVVGSLLSIGNPMKKLVLLLGDGDNGKSAFVSRLLKCTLGDYFGTVPVQVLTERKESADGCNPSLTANRKRRCLVLNEGDKRMRLNSGITKTLTGNDEIQFRNLYKQPISARFHATLIYLSNVAPELESGQALRNRSYPVDCISTFDAKVTRDDPENRIYRRLSDTDFTYRCMRWRMAHMHMAIAWWTRLRLQNFVLPPVPSTSAAKEMLDERSEDGVFKRWLDDNYETVRNIPTDLKNALQIRDIRLAYNAQVSDSTRRFLSDAECKRCVRLISSFRVKDQQRVGGRNIRNFVFARRMGAFSKLEDDHHLRMPTEDQAISKSEKTVRVDELKSAANGNDRLVSTLQCKTNGDDQSESSECGSTQVQKMDERDLSEFKADRVT</sequence>
<dbReference type="EMBL" id="LGRX02000097">
    <property type="protein sequence ID" value="KAK3289560.1"/>
    <property type="molecule type" value="Genomic_DNA"/>
</dbReference>
<evidence type="ECO:0000313" key="6">
    <source>
        <dbReference type="EMBL" id="KAK3289560.1"/>
    </source>
</evidence>
<dbReference type="InterPro" id="IPR027417">
    <property type="entry name" value="P-loop_NTPase"/>
</dbReference>
<accession>A0AAE0H4J6</accession>
<dbReference type="InterPro" id="IPR051620">
    <property type="entry name" value="ORF904-like_C"/>
</dbReference>
<keyword evidence="2" id="KW-0378">Hydrolase</keyword>
<dbReference type="PANTHER" id="PTHR35372:SF2">
    <property type="entry name" value="SF3 HELICASE DOMAIN-CONTAINING PROTEIN"/>
    <property type="match status" value="1"/>
</dbReference>
<proteinExistence type="predicted"/>
<feature type="compositionally biased region" description="Basic and acidic residues" evidence="4">
    <location>
        <begin position="528"/>
        <end position="543"/>
    </location>
</feature>
<keyword evidence="3" id="KW-0067">ATP-binding</keyword>
<dbReference type="InterPro" id="IPR045455">
    <property type="entry name" value="NrS-1_pol-like_helicase"/>
</dbReference>
<dbReference type="Proteomes" id="UP001190700">
    <property type="component" value="Unassembled WGS sequence"/>
</dbReference>
<evidence type="ECO:0000259" key="5">
    <source>
        <dbReference type="PROSITE" id="PS51206"/>
    </source>
</evidence>
<dbReference type="AlphaFoldDB" id="A0AAE0H4J6"/>
<feature type="region of interest" description="Disordered" evidence="4">
    <location>
        <begin position="509"/>
        <end position="543"/>
    </location>
</feature>
<evidence type="ECO:0000256" key="3">
    <source>
        <dbReference type="ARBA" id="ARBA00022840"/>
    </source>
</evidence>
<dbReference type="InterPro" id="IPR014818">
    <property type="entry name" value="Phage/plasmid_primase_P4_C"/>
</dbReference>
<dbReference type="PANTHER" id="PTHR35372">
    <property type="entry name" value="ATP BINDING PROTEIN-RELATED"/>
    <property type="match status" value="1"/>
</dbReference>
<dbReference type="GO" id="GO:0005524">
    <property type="term" value="F:ATP binding"/>
    <property type="evidence" value="ECO:0007669"/>
    <property type="project" value="UniProtKB-KW"/>
</dbReference>
<keyword evidence="7" id="KW-1185">Reference proteome</keyword>
<reference evidence="6 7" key="1">
    <citation type="journal article" date="2015" name="Genome Biol. Evol.">
        <title>Comparative Genomics of a Bacterivorous Green Alga Reveals Evolutionary Causalities and Consequences of Phago-Mixotrophic Mode of Nutrition.</title>
        <authorList>
            <person name="Burns J.A."/>
            <person name="Paasch A."/>
            <person name="Narechania A."/>
            <person name="Kim E."/>
        </authorList>
    </citation>
    <scope>NUCLEOTIDE SEQUENCE [LARGE SCALE GENOMIC DNA]</scope>
    <source>
        <strain evidence="6 7">PLY_AMNH</strain>
    </source>
</reference>
<feature type="compositionally biased region" description="Polar residues" evidence="4">
    <location>
        <begin position="518"/>
        <end position="527"/>
    </location>
</feature>
<dbReference type="Gene3D" id="3.40.50.300">
    <property type="entry name" value="P-loop containing nucleotide triphosphate hydrolases"/>
    <property type="match status" value="1"/>
</dbReference>
<dbReference type="InterPro" id="IPR014015">
    <property type="entry name" value="Helicase_SF3_DNA-vir"/>
</dbReference>
<dbReference type="GO" id="GO:0016787">
    <property type="term" value="F:hydrolase activity"/>
    <property type="evidence" value="ECO:0007669"/>
    <property type="project" value="UniProtKB-KW"/>
</dbReference>
<evidence type="ECO:0000313" key="7">
    <source>
        <dbReference type="Proteomes" id="UP001190700"/>
    </source>
</evidence>
<comment type="caution">
    <text evidence="6">The sequence shown here is derived from an EMBL/GenBank/DDBJ whole genome shotgun (WGS) entry which is preliminary data.</text>
</comment>
<name>A0AAE0H4J6_9CHLO</name>
<feature type="domain" description="SF3 helicase" evidence="5">
    <location>
        <begin position="136"/>
        <end position="319"/>
    </location>
</feature>
<protein>
    <recommendedName>
        <fullName evidence="5">SF3 helicase domain-containing protein</fullName>
    </recommendedName>
</protein>
<evidence type="ECO:0000256" key="4">
    <source>
        <dbReference type="SAM" id="MobiDB-lite"/>
    </source>
</evidence>
<dbReference type="PROSITE" id="PS51206">
    <property type="entry name" value="SF3_HELICASE_1"/>
    <property type="match status" value="1"/>
</dbReference>
<dbReference type="Pfam" id="PF19263">
    <property type="entry name" value="DUF5906"/>
    <property type="match status" value="1"/>
</dbReference>
<evidence type="ECO:0000256" key="1">
    <source>
        <dbReference type="ARBA" id="ARBA00022741"/>
    </source>
</evidence>
<keyword evidence="1" id="KW-0547">Nucleotide-binding</keyword>